<accession>A0A318J8S8</accession>
<gene>
    <name evidence="2" type="ORF">DFR38_114119</name>
</gene>
<protein>
    <recommendedName>
        <fullName evidence="4">DUF3298 domain-containing protein</fullName>
    </recommendedName>
</protein>
<keyword evidence="1" id="KW-0472">Membrane</keyword>
<evidence type="ECO:0000313" key="2">
    <source>
        <dbReference type="EMBL" id="PXX43680.1"/>
    </source>
</evidence>
<dbReference type="EMBL" id="QJKC01000014">
    <property type="protein sequence ID" value="PXX43680.1"/>
    <property type="molecule type" value="Genomic_DNA"/>
</dbReference>
<dbReference type="AlphaFoldDB" id="A0A318J8S8"/>
<reference evidence="2 3" key="1">
    <citation type="submission" date="2018-05" db="EMBL/GenBank/DDBJ databases">
        <title>Genomic Encyclopedia of Type Strains, Phase IV (KMG-IV): sequencing the most valuable type-strain genomes for metagenomic binning, comparative biology and taxonomic classification.</title>
        <authorList>
            <person name="Goeker M."/>
        </authorList>
    </citation>
    <scope>NUCLEOTIDE SEQUENCE [LARGE SCALE GENOMIC DNA]</scope>
    <source>
        <strain evidence="2 3">DSM 25134</strain>
    </source>
</reference>
<dbReference type="Proteomes" id="UP000248395">
    <property type="component" value="Unassembled WGS sequence"/>
</dbReference>
<organism evidence="2 3">
    <name type="scientific">Aquitalea magnusonii</name>
    <dbReference type="NCBI Taxonomy" id="332411"/>
    <lineage>
        <taxon>Bacteria</taxon>
        <taxon>Pseudomonadati</taxon>
        <taxon>Pseudomonadota</taxon>
        <taxon>Betaproteobacteria</taxon>
        <taxon>Neisseriales</taxon>
        <taxon>Chromobacteriaceae</taxon>
        <taxon>Aquitalea</taxon>
    </lineage>
</organism>
<comment type="caution">
    <text evidence="2">The sequence shown here is derived from an EMBL/GenBank/DDBJ whole genome shotgun (WGS) entry which is preliminary data.</text>
</comment>
<name>A0A318J8S8_9NEIS</name>
<keyword evidence="3" id="KW-1185">Reference proteome</keyword>
<keyword evidence="1" id="KW-0812">Transmembrane</keyword>
<dbReference type="RefSeq" id="WP_239688848.1">
    <property type="nucleotide sequence ID" value="NZ_LNQU01000230.1"/>
</dbReference>
<keyword evidence="1" id="KW-1133">Transmembrane helix</keyword>
<sequence>MTDSIKGDGAICRQRRYGSFIANTYAGVMLPGLAGWLVWMLSLAAQATPLLLQGQIGKAAVVMELNIGQDGEVDGRYFYRKYHQDLALSGKRMADGSLQLGENLKYDEQRNDLTLQPQNAGWHGQWHGPKADKSLPVTLTPYEPAQWPASTDAALKPIRQRSGYDYTRLAGLSLKPGKRERMQGHTLQWWEEPVSKIRLFRVLDGYPEGSLQRLNLLLAERQWQEVASYFDCQLGGTHSAGADFEQTITPHLLGSKLFSISIFTSYYCGGAHPDFADNPLTIDVATGQTVQLEDLLWLGKGKDKPQLARQAGGERKDYQYEEKVLAPWLASTMARLYPAQAKPGNDDDCDYRDPQVWQFVSWYATPQGLYLGPSFARVARACEYPEWSVLPWSLVRQHPGARPDLLP</sequence>
<evidence type="ECO:0000313" key="3">
    <source>
        <dbReference type="Proteomes" id="UP000248395"/>
    </source>
</evidence>
<feature type="transmembrane region" description="Helical" evidence="1">
    <location>
        <begin position="20"/>
        <end position="41"/>
    </location>
</feature>
<evidence type="ECO:0008006" key="4">
    <source>
        <dbReference type="Google" id="ProtNLM"/>
    </source>
</evidence>
<proteinExistence type="predicted"/>
<evidence type="ECO:0000256" key="1">
    <source>
        <dbReference type="SAM" id="Phobius"/>
    </source>
</evidence>